<dbReference type="Pfam" id="PF00464">
    <property type="entry name" value="SHMT"/>
    <property type="match status" value="1"/>
</dbReference>
<proteinExistence type="inferred from homology"/>
<dbReference type="PROSITE" id="PS00096">
    <property type="entry name" value="SHMT"/>
    <property type="match status" value="1"/>
</dbReference>
<organism evidence="11 12">
    <name type="scientific">Cyclostephanos tholiformis</name>
    <dbReference type="NCBI Taxonomy" id="382380"/>
    <lineage>
        <taxon>Eukaryota</taxon>
        <taxon>Sar</taxon>
        <taxon>Stramenopiles</taxon>
        <taxon>Ochrophyta</taxon>
        <taxon>Bacillariophyta</taxon>
        <taxon>Coscinodiscophyceae</taxon>
        <taxon>Thalassiosirophycidae</taxon>
        <taxon>Stephanodiscales</taxon>
        <taxon>Stephanodiscaceae</taxon>
        <taxon>Cyclostephanos</taxon>
    </lineage>
</organism>
<dbReference type="Gene3D" id="3.90.1150.10">
    <property type="entry name" value="Aspartate Aminotransferase, domain 1"/>
    <property type="match status" value="1"/>
</dbReference>
<dbReference type="InterPro" id="IPR015424">
    <property type="entry name" value="PyrdxlP-dep_Trfase"/>
</dbReference>
<dbReference type="InterPro" id="IPR011989">
    <property type="entry name" value="ARM-like"/>
</dbReference>
<keyword evidence="12" id="KW-1185">Reference proteome</keyword>
<evidence type="ECO:0000256" key="1">
    <source>
        <dbReference type="ARBA" id="ARBA00001933"/>
    </source>
</evidence>
<evidence type="ECO:0000256" key="7">
    <source>
        <dbReference type="PROSITE-ProRule" id="PRU00221"/>
    </source>
</evidence>
<dbReference type="EC" id="2.1.2.1" evidence="8"/>
<dbReference type="InterPro" id="IPR039429">
    <property type="entry name" value="SHMT-like_dom"/>
</dbReference>
<dbReference type="GO" id="GO:0004372">
    <property type="term" value="F:glycine hydroxymethyltransferase activity"/>
    <property type="evidence" value="ECO:0007669"/>
    <property type="project" value="UniProtKB-EC"/>
</dbReference>
<comment type="pathway">
    <text evidence="2 8">One-carbon metabolism; tetrahydrofolate interconversion.</text>
</comment>
<feature type="region of interest" description="Disordered" evidence="9">
    <location>
        <begin position="1051"/>
        <end position="1111"/>
    </location>
</feature>
<dbReference type="Pfam" id="PF13513">
    <property type="entry name" value="HEAT_EZ"/>
    <property type="match status" value="1"/>
</dbReference>
<dbReference type="SUPFAM" id="SSF48371">
    <property type="entry name" value="ARM repeat"/>
    <property type="match status" value="1"/>
</dbReference>
<feature type="compositionally biased region" description="Acidic residues" evidence="9">
    <location>
        <begin position="464"/>
        <end position="478"/>
    </location>
</feature>
<comment type="cofactor">
    <cofactor evidence="1 8">
        <name>pyridoxal 5'-phosphate</name>
        <dbReference type="ChEBI" id="CHEBI:597326"/>
    </cofactor>
</comment>
<name>A0ABD3RB80_9STRA</name>
<keyword evidence="5 8" id="KW-0808">Transferase</keyword>
<dbReference type="FunFam" id="3.40.640.10:FF:000097">
    <property type="entry name" value="Serine hydroxymethyltransferase"/>
    <property type="match status" value="1"/>
</dbReference>
<dbReference type="InterPro" id="IPR001680">
    <property type="entry name" value="WD40_rpt"/>
</dbReference>
<comment type="similarity">
    <text evidence="3 8">Belongs to the SHMT family.</text>
</comment>
<evidence type="ECO:0000313" key="12">
    <source>
        <dbReference type="Proteomes" id="UP001530377"/>
    </source>
</evidence>
<dbReference type="CDD" id="cd00378">
    <property type="entry name" value="SHMT"/>
    <property type="match status" value="1"/>
</dbReference>
<evidence type="ECO:0000256" key="5">
    <source>
        <dbReference type="ARBA" id="ARBA00022679"/>
    </source>
</evidence>
<feature type="repeat" description="WD" evidence="7">
    <location>
        <begin position="1420"/>
        <end position="1442"/>
    </location>
</feature>
<gene>
    <name evidence="11" type="ORF">ACHAXA_011547</name>
</gene>
<dbReference type="Proteomes" id="UP001530377">
    <property type="component" value="Unassembled WGS sequence"/>
</dbReference>
<dbReference type="GO" id="GO:0006730">
    <property type="term" value="P:one-carbon metabolic process"/>
    <property type="evidence" value="ECO:0007669"/>
    <property type="project" value="UniProtKB-KW"/>
</dbReference>
<sequence>MSLHLPPHPPPPNGAVLTLLAALSNHSPTIAASGISNHQLALQARDDALSESATSYGDLCCNLCRVLACPSPHLIPEVELKKFHDGDLDMFTICCGWMMDGGGGGGDASENEKRRGMAMWGTLRQMAGLLLKNALVAPPLPRNTPVDALGRVLPGNAGRMELPPNCAEEIKLGLLTCITDVEASVRGAASTTIARTCTAAVQLEKSLRAFCIKNWSDLIPFILQCIVAGNDSPTPEAECASIGALNTLRKLLEDIPNRLVSESPPESFHQLVPALLRSLSSNSEHRRKEALMCLNGFIFPMPGSLVTNMDGYLGGLSALSSDSNPDVRKLVCKSIVALLENRSEYLQPHIASISEFMLRATADDDTDVSLEACEFWLTYASLDEDVSCAPEMMDTIVGLFPQLLPQLLRRMVYSPEKIEELTEENALAEKDGDAEDRDQDLAPVFHKSRTKGQGDDRGGVHGEDSDDDDDDDDDMDDDDNEWTLRKCAAASLDALAGLFGASNILPSLLPALQEGLGHDDQWIREASILALGAIADGCKAELTPHLPVLHPFLLRQLTAVESTPQLRCIAAWTLARYASWTVEQMEGSNGRGGDPTLVGQVAEAFALRMLDPHKKVQIALCSAMGVFAEAAGSHLTPYLEPIYGIFVQALNKYGTRSRLVLFDTLGIMAENVGSAVGHGSLPGMYIPPLLSLWNSTAIENPFDRTLLPLMECLGSTTVVCGLNYQPWALETFDMAMSTIEACTIIISHEDDLGDIDEEMTDPIICSVDLIDGLVEGLGPNFASLVNGSPRFGPTFPNVLQSIAGHINTGVRMSAFALLGDLARKAPSLIEAGLSDLLSEAVSSIDPTHSAMCNNAVWALGEVCVRCGDNPGPLAPHADNLLLSLIPLLMGDAVDIDGNPMSLCGIKENASTTMGRLAMVNPNFVAPDLGRFLLGWCDGMTKISDPQERHDAFKGFVIALRANPSSIQATGHAVGEVVNAILFTIFSWHLPHLQEDMPDNLNSDSYEFAPFPEAYVRRRNNPSSNHRGSAKTKMMAALAAVAAAVLGTTPVSSFSPSIVPPPPPGSGGATMMRGGGKRSGGRVFDDGMVDSTSSSSTHAPDDEYRGPAASRQLASIDPELNRLIRLEDERQRLGLELIASENFVSLAVREALGSCLTNKYSEGQVGKRYYGGNEHIDEIESLCMERALRLFGLNGNEWGVNVQPYSGSPANFATYTALLEPHDRIMGLDLPSGGHLTHGFRTKKRKVSATSVYFESMPYVVDPTSGLIDYDDMERRAEMFMPKLLIAGGSAYVREWDYARMRRIADSIGAYLMVDMAHISGLVAAKVAKSPFEYADVVTSTTHKTLRGPRSGMIFARKDYMERIDRAVFPMLQGGPHNHQIAALAVALHEASTPEFANYAKNVIDNARSLGDGLLRRGYRLVTGGTDNHIVLWDVRSVTTTSPGSGKTMTGSKVERVLELAGMTANKNSVPGDTSAINPGGVRLGTPALTTRGLGVRDFDVVAEFLHRGCILAVRVQEFAAAKKEEEEEEEEEGGLKSGGVNGRGEAGDGGVSGKVSLREFEATLKGDDELMMELNALRDDVEAFSSGFDMPGN</sequence>
<dbReference type="NCBIfam" id="NF000586">
    <property type="entry name" value="PRK00011.1"/>
    <property type="match status" value="1"/>
</dbReference>
<dbReference type="PROSITE" id="PS50082">
    <property type="entry name" value="WD_REPEATS_2"/>
    <property type="match status" value="1"/>
</dbReference>
<dbReference type="InterPro" id="IPR015421">
    <property type="entry name" value="PyrdxlP-dep_Trfase_major"/>
</dbReference>
<dbReference type="InterPro" id="IPR016024">
    <property type="entry name" value="ARM-type_fold"/>
</dbReference>
<protein>
    <recommendedName>
        <fullName evidence="8">Serine hydroxymethyltransferase</fullName>
        <ecNumber evidence="8">2.1.2.1</ecNumber>
    </recommendedName>
</protein>
<dbReference type="EMBL" id="JALLPB020000630">
    <property type="protein sequence ID" value="KAL3807416.1"/>
    <property type="molecule type" value="Genomic_DNA"/>
</dbReference>
<dbReference type="InterPro" id="IPR049943">
    <property type="entry name" value="Ser_HO-MeTrfase-like"/>
</dbReference>
<dbReference type="PANTHER" id="PTHR11680">
    <property type="entry name" value="SERINE HYDROXYMETHYLTRANSFERASE"/>
    <property type="match status" value="1"/>
</dbReference>
<evidence type="ECO:0000256" key="8">
    <source>
        <dbReference type="RuleBase" id="RU000585"/>
    </source>
</evidence>
<keyword evidence="4 8" id="KW-0554">One-carbon metabolism</keyword>
<dbReference type="InterPro" id="IPR019798">
    <property type="entry name" value="Ser_HO-MeTrfase_PLP_BS"/>
</dbReference>
<feature type="region of interest" description="Disordered" evidence="9">
    <location>
        <begin position="423"/>
        <end position="478"/>
    </location>
</feature>
<comment type="caution">
    <text evidence="11">The sequence shown here is derived from an EMBL/GenBank/DDBJ whole genome shotgun (WGS) entry which is preliminary data.</text>
</comment>
<evidence type="ECO:0000256" key="4">
    <source>
        <dbReference type="ARBA" id="ARBA00022563"/>
    </source>
</evidence>
<dbReference type="InterPro" id="IPR015422">
    <property type="entry name" value="PyrdxlP-dep_Trfase_small"/>
</dbReference>
<feature type="compositionally biased region" description="Basic and acidic residues" evidence="9">
    <location>
        <begin position="452"/>
        <end position="463"/>
    </location>
</feature>
<feature type="domain" description="Serine hydroxymethyltransferase-like" evidence="10">
    <location>
        <begin position="1113"/>
        <end position="1504"/>
    </location>
</feature>
<comment type="function">
    <text evidence="8">Interconversion of serine and glycine.</text>
</comment>
<evidence type="ECO:0000256" key="2">
    <source>
        <dbReference type="ARBA" id="ARBA00004777"/>
    </source>
</evidence>
<keyword evidence="7" id="KW-0853">WD repeat</keyword>
<evidence type="ECO:0000259" key="10">
    <source>
        <dbReference type="Pfam" id="PF00464"/>
    </source>
</evidence>
<comment type="catalytic activity">
    <reaction evidence="8">
        <text>(6R)-5,10-methylene-5,6,7,8-tetrahydrofolate + glycine + H2O = (6S)-5,6,7,8-tetrahydrofolate + L-serine</text>
        <dbReference type="Rhea" id="RHEA:15481"/>
        <dbReference type="ChEBI" id="CHEBI:15377"/>
        <dbReference type="ChEBI" id="CHEBI:15636"/>
        <dbReference type="ChEBI" id="CHEBI:33384"/>
        <dbReference type="ChEBI" id="CHEBI:57305"/>
        <dbReference type="ChEBI" id="CHEBI:57453"/>
        <dbReference type="EC" id="2.1.2.1"/>
    </reaction>
</comment>
<evidence type="ECO:0000313" key="11">
    <source>
        <dbReference type="EMBL" id="KAL3807416.1"/>
    </source>
</evidence>
<feature type="region of interest" description="Disordered" evidence="9">
    <location>
        <begin position="1523"/>
        <end position="1554"/>
    </location>
</feature>
<dbReference type="SUPFAM" id="SSF53383">
    <property type="entry name" value="PLP-dependent transferases"/>
    <property type="match status" value="1"/>
</dbReference>
<reference evidence="11 12" key="1">
    <citation type="submission" date="2024-10" db="EMBL/GenBank/DDBJ databases">
        <title>Updated reference genomes for cyclostephanoid diatoms.</title>
        <authorList>
            <person name="Roberts W.R."/>
            <person name="Alverson A.J."/>
        </authorList>
    </citation>
    <scope>NUCLEOTIDE SEQUENCE [LARGE SCALE GENOMIC DNA]</scope>
    <source>
        <strain evidence="11 12">AJA228-03</strain>
    </source>
</reference>
<keyword evidence="6 8" id="KW-0663">Pyridoxal phosphate</keyword>
<dbReference type="HAMAP" id="MF_00051">
    <property type="entry name" value="SHMT"/>
    <property type="match status" value="1"/>
</dbReference>
<evidence type="ECO:0000256" key="3">
    <source>
        <dbReference type="ARBA" id="ARBA00006376"/>
    </source>
</evidence>
<dbReference type="PANTHER" id="PTHR11680:SF35">
    <property type="entry name" value="SERINE HYDROXYMETHYLTRANSFERASE 1"/>
    <property type="match status" value="1"/>
</dbReference>
<dbReference type="InterPro" id="IPR001085">
    <property type="entry name" value="Ser_HO-MeTrfase"/>
</dbReference>
<evidence type="ECO:0000256" key="6">
    <source>
        <dbReference type="ARBA" id="ARBA00022898"/>
    </source>
</evidence>
<feature type="compositionally biased region" description="Gly residues" evidence="9">
    <location>
        <begin position="1535"/>
        <end position="1552"/>
    </location>
</feature>
<accession>A0ABD3RB80</accession>
<evidence type="ECO:0000256" key="9">
    <source>
        <dbReference type="SAM" id="MobiDB-lite"/>
    </source>
</evidence>
<dbReference type="Gene3D" id="3.40.640.10">
    <property type="entry name" value="Type I PLP-dependent aspartate aminotransferase-like (Major domain)"/>
    <property type="match status" value="1"/>
</dbReference>
<dbReference type="Gene3D" id="1.25.10.10">
    <property type="entry name" value="Leucine-rich Repeat Variant"/>
    <property type="match status" value="2"/>
</dbReference>